<organism evidence="1 2">
    <name type="scientific">Claviceps humidiphila</name>
    <dbReference type="NCBI Taxonomy" id="1294629"/>
    <lineage>
        <taxon>Eukaryota</taxon>
        <taxon>Fungi</taxon>
        <taxon>Dikarya</taxon>
        <taxon>Ascomycota</taxon>
        <taxon>Pezizomycotina</taxon>
        <taxon>Sordariomycetes</taxon>
        <taxon>Hypocreomycetidae</taxon>
        <taxon>Hypocreales</taxon>
        <taxon>Clavicipitaceae</taxon>
        <taxon>Claviceps</taxon>
    </lineage>
</organism>
<dbReference type="Proteomes" id="UP000732380">
    <property type="component" value="Unassembled WGS sequence"/>
</dbReference>
<sequence>MAREAGMMLFRGLPGIIQGPRIQGATGRLRSMQQQQQQQHVAHAPYTYYIQRSRDKSSEPTDYDLVVSKLTRPDDNHMNLSVADELQGQILHDGSVGNRGKGL</sequence>
<keyword evidence="2" id="KW-1185">Reference proteome</keyword>
<dbReference type="AlphaFoldDB" id="A0A9P7QDB2"/>
<name>A0A9P7QDB2_9HYPO</name>
<comment type="caution">
    <text evidence="1">The sequence shown here is derived from an EMBL/GenBank/DDBJ whole genome shotgun (WGS) entry which is preliminary data.</text>
</comment>
<protein>
    <submittedName>
        <fullName evidence="1">Uncharacterized protein</fullName>
    </submittedName>
</protein>
<accession>A0A9P7QDB2</accession>
<gene>
    <name evidence="1" type="ORF">E4U13_002277</name>
</gene>
<reference evidence="1 2" key="1">
    <citation type="journal article" date="2020" name="bioRxiv">
        <title>Whole genome comparisons of ergot fungi reveals the divergence and evolution of species within the genus Claviceps are the result of varying mechanisms driving genome evolution and host range expansion.</title>
        <authorList>
            <person name="Wyka S.A."/>
            <person name="Mondo S.J."/>
            <person name="Liu M."/>
            <person name="Dettman J."/>
            <person name="Nalam V."/>
            <person name="Broders K.D."/>
        </authorList>
    </citation>
    <scope>NUCLEOTIDE SEQUENCE [LARGE SCALE GENOMIC DNA]</scope>
    <source>
        <strain evidence="1 2">LM576</strain>
    </source>
</reference>
<dbReference type="EMBL" id="SRQM01000002">
    <property type="protein sequence ID" value="KAG6123648.1"/>
    <property type="molecule type" value="Genomic_DNA"/>
</dbReference>
<proteinExistence type="predicted"/>
<evidence type="ECO:0000313" key="1">
    <source>
        <dbReference type="EMBL" id="KAG6123648.1"/>
    </source>
</evidence>
<evidence type="ECO:0000313" key="2">
    <source>
        <dbReference type="Proteomes" id="UP000732380"/>
    </source>
</evidence>